<evidence type="ECO:0000259" key="2">
    <source>
        <dbReference type="Pfam" id="PF13392"/>
    </source>
</evidence>
<sequence>MKEIWKDIPNYEGYYQISSLGRVKSLERHIVYKDGRERTYPSVIISNRVGTNGMELCTLTKNNRKKNIEIHRMVSIVFIGDCPKGYDICHIDGNCLNNNINNLKYDTRSENRIDNYRYGGKASTGKLNIKQVLEIRHKYKHEKYTYKQLSDIYDIGITQIGRIIRREAYTWLNDNGEIEKSLTEIKSC</sequence>
<protein>
    <submittedName>
        <fullName evidence="3">HNH endonuclease</fullName>
    </submittedName>
</protein>
<keyword evidence="3" id="KW-0378">Hydrolase</keyword>
<dbReference type="EMBL" id="PP034389">
    <property type="protein sequence ID" value="WRW34493.1"/>
    <property type="molecule type" value="Genomic_DNA"/>
</dbReference>
<name>A0AAX4J748_9CAUD</name>
<accession>A0AAX4J748</accession>
<organism evidence="3 4">
    <name type="scientific">Staphylococcus phage CF9</name>
    <dbReference type="NCBI Taxonomy" id="3113741"/>
    <lineage>
        <taxon>Viruses</taxon>
        <taxon>Duplodnaviria</taxon>
        <taxon>Heunggongvirae</taxon>
        <taxon>Uroviricota</taxon>
        <taxon>Caudoviricetes</taxon>
        <taxon>Sextaecvirus</taxon>
    </lineage>
</organism>
<dbReference type="Proteomes" id="UP001432173">
    <property type="component" value="Segment"/>
</dbReference>
<keyword evidence="3" id="KW-0255">Endonuclease</keyword>
<dbReference type="SUPFAM" id="SSF54060">
    <property type="entry name" value="His-Me finger endonucleases"/>
    <property type="match status" value="1"/>
</dbReference>
<dbReference type="InterPro" id="IPR003615">
    <property type="entry name" value="HNH_nuc"/>
</dbReference>
<dbReference type="GO" id="GO:0016788">
    <property type="term" value="F:hydrolase activity, acting on ester bonds"/>
    <property type="evidence" value="ECO:0007669"/>
    <property type="project" value="InterPro"/>
</dbReference>
<dbReference type="GO" id="GO:0004519">
    <property type="term" value="F:endonuclease activity"/>
    <property type="evidence" value="ECO:0007669"/>
    <property type="project" value="UniProtKB-KW"/>
</dbReference>
<dbReference type="Pfam" id="PF13392">
    <property type="entry name" value="HNH_3"/>
    <property type="match status" value="1"/>
</dbReference>
<gene>
    <name evidence="3" type="ORF">CF9_0005</name>
</gene>
<reference evidence="3" key="1">
    <citation type="submission" date="2023-12" db="EMBL/GenBank/DDBJ databases">
        <title>Isolation and Characterisation of Novel Lytic Bacteriophages for therapeutic applications in Prosthetic Joint Infections.</title>
        <authorList>
            <person name="Burton N."/>
            <person name="Melo L.D.R."/>
            <person name="Pearce B."/>
            <person name="Tadesse M.D."/>
            <person name="Vryonis E."/>
            <person name="Sagona A."/>
        </authorList>
    </citation>
    <scope>NUCLEOTIDE SEQUENCE</scope>
</reference>
<feature type="domain" description="HNH nuclease" evidence="2">
    <location>
        <begin position="70"/>
        <end position="112"/>
    </location>
</feature>
<evidence type="ECO:0000313" key="3">
    <source>
        <dbReference type="EMBL" id="WRW34493.1"/>
    </source>
</evidence>
<evidence type="ECO:0000313" key="4">
    <source>
        <dbReference type="Proteomes" id="UP001432173"/>
    </source>
</evidence>
<dbReference type="InterPro" id="IPR010902">
    <property type="entry name" value="NUMOD4"/>
</dbReference>
<evidence type="ECO:0000259" key="1">
    <source>
        <dbReference type="Pfam" id="PF07463"/>
    </source>
</evidence>
<keyword evidence="3" id="KW-0540">Nuclease</keyword>
<dbReference type="Gene3D" id="3.90.75.20">
    <property type="match status" value="1"/>
</dbReference>
<proteinExistence type="predicted"/>
<dbReference type="InterPro" id="IPR044925">
    <property type="entry name" value="His-Me_finger_sf"/>
</dbReference>
<feature type="domain" description="NUMOD4" evidence="1">
    <location>
        <begin position="3"/>
        <end position="53"/>
    </location>
</feature>
<dbReference type="Pfam" id="PF07463">
    <property type="entry name" value="NUMOD4"/>
    <property type="match status" value="1"/>
</dbReference>